<evidence type="ECO:0000256" key="2">
    <source>
        <dbReference type="ARBA" id="ARBA00022622"/>
    </source>
</evidence>
<dbReference type="InterPro" id="IPR044788">
    <property type="entry name" value="X8_dom_prot"/>
</dbReference>
<evidence type="ECO:0000313" key="6">
    <source>
        <dbReference type="EMBL" id="CAF1740132.1"/>
    </source>
</evidence>
<dbReference type="AlphaFoldDB" id="A0A816IT28"/>
<reference evidence="6" key="1">
    <citation type="submission" date="2021-01" db="EMBL/GenBank/DDBJ databases">
        <authorList>
            <consortium name="Genoscope - CEA"/>
            <person name="William W."/>
        </authorList>
    </citation>
    <scope>NUCLEOTIDE SEQUENCE</scope>
</reference>
<dbReference type="Gene3D" id="3.10.20.90">
    <property type="entry name" value="Phosphatidylinositol 3-kinase Catalytic Subunit, Chain A, domain 1"/>
    <property type="match status" value="1"/>
</dbReference>
<evidence type="ECO:0000256" key="1">
    <source>
        <dbReference type="ARBA" id="ARBA00004609"/>
    </source>
</evidence>
<keyword evidence="2" id="KW-0472">Membrane</keyword>
<keyword evidence="2" id="KW-0336">GPI-anchor</keyword>
<comment type="subcellular location">
    <subcellularLocation>
        <location evidence="1">Cell membrane</location>
        <topology evidence="1">Lipid-anchor</topology>
        <topology evidence="1">GPI-anchor</topology>
    </subcellularLocation>
</comment>
<name>A0A816IT28_BRANA</name>
<dbReference type="SMART" id="SM00768">
    <property type="entry name" value="X8"/>
    <property type="match status" value="1"/>
</dbReference>
<dbReference type="Proteomes" id="UP001295469">
    <property type="component" value="Chromosome C09"/>
</dbReference>
<gene>
    <name evidence="6" type="ORF">DARMORV10_C09P32290.1</name>
</gene>
<evidence type="ECO:0000256" key="3">
    <source>
        <dbReference type="ARBA" id="ARBA00022729"/>
    </source>
</evidence>
<accession>A0A816IT28</accession>
<dbReference type="InterPro" id="IPR012946">
    <property type="entry name" value="X8"/>
</dbReference>
<dbReference type="EMBL" id="HG994373">
    <property type="protein sequence ID" value="CAF1740132.1"/>
    <property type="molecule type" value="Genomic_DNA"/>
</dbReference>
<dbReference type="GO" id="GO:0005886">
    <property type="term" value="C:plasma membrane"/>
    <property type="evidence" value="ECO:0007669"/>
    <property type="project" value="UniProtKB-SubCell"/>
</dbReference>
<evidence type="ECO:0000256" key="4">
    <source>
        <dbReference type="ARBA" id="ARBA00023288"/>
    </source>
</evidence>
<sequence length="172" mass="19552">MEGVVRTVDLTDFDGYNHMILELEKLFNIEGKLHMHSQWKLTFKVHEGDMMLVGDDSWLCFILHSFELPIRAEGNTTFLDGRTWCVARPSASQAELQRDLDWGCGIGRVDCSVIEKHGDCYEPDTIWSQASFAFNGYYQTNGNNRIACYFGGTATLTKINPSKFLALCRVLK</sequence>
<evidence type="ECO:0000259" key="5">
    <source>
        <dbReference type="SMART" id="SM00768"/>
    </source>
</evidence>
<dbReference type="GO" id="GO:0098552">
    <property type="term" value="C:side of membrane"/>
    <property type="evidence" value="ECO:0007669"/>
    <property type="project" value="UniProtKB-KW"/>
</dbReference>
<dbReference type="PANTHER" id="PTHR31044:SF36">
    <property type="entry name" value="CARBOHYDRATE-BINDING X8 DOMAIN SUPERFAMILY PROTEIN"/>
    <property type="match status" value="1"/>
</dbReference>
<keyword evidence="3" id="KW-0732">Signal</keyword>
<protein>
    <submittedName>
        <fullName evidence="6">(rape) hypothetical protein</fullName>
    </submittedName>
</protein>
<keyword evidence="4" id="KW-0449">Lipoprotein</keyword>
<dbReference type="Gene3D" id="1.20.58.1040">
    <property type="match status" value="1"/>
</dbReference>
<dbReference type="PANTHER" id="PTHR31044">
    <property type="entry name" value="BETA-1,3 GLUCANASE"/>
    <property type="match status" value="1"/>
</dbReference>
<dbReference type="Pfam" id="PF07983">
    <property type="entry name" value="X8"/>
    <property type="match status" value="1"/>
</dbReference>
<organism evidence="6">
    <name type="scientific">Brassica napus</name>
    <name type="common">Rape</name>
    <dbReference type="NCBI Taxonomy" id="3708"/>
    <lineage>
        <taxon>Eukaryota</taxon>
        <taxon>Viridiplantae</taxon>
        <taxon>Streptophyta</taxon>
        <taxon>Embryophyta</taxon>
        <taxon>Tracheophyta</taxon>
        <taxon>Spermatophyta</taxon>
        <taxon>Magnoliopsida</taxon>
        <taxon>eudicotyledons</taxon>
        <taxon>Gunneridae</taxon>
        <taxon>Pentapetalae</taxon>
        <taxon>rosids</taxon>
        <taxon>malvids</taxon>
        <taxon>Brassicales</taxon>
        <taxon>Brassicaceae</taxon>
        <taxon>Brassiceae</taxon>
        <taxon>Brassica</taxon>
    </lineage>
</organism>
<proteinExistence type="predicted"/>
<dbReference type="GO" id="GO:0009506">
    <property type="term" value="C:plasmodesma"/>
    <property type="evidence" value="ECO:0007669"/>
    <property type="project" value="UniProtKB-ARBA"/>
</dbReference>
<feature type="domain" description="X8" evidence="5">
    <location>
        <begin position="83"/>
        <end position="170"/>
    </location>
</feature>
<keyword evidence="2" id="KW-0325">Glycoprotein</keyword>